<dbReference type="Proteomes" id="UP000323067">
    <property type="component" value="Chromosome iv"/>
</dbReference>
<dbReference type="EMBL" id="CP023322">
    <property type="protein sequence ID" value="ATY59158.1"/>
    <property type="molecule type" value="Genomic_DNA"/>
</dbReference>
<reference evidence="2 3" key="1">
    <citation type="journal article" date="2017" name="BMC Genomics">
        <title>Chromosome level assembly and secondary metabolite potential of the parasitic fungus Cordyceps militaris.</title>
        <authorList>
            <person name="Kramer G.J."/>
            <person name="Nodwell J.R."/>
        </authorList>
    </citation>
    <scope>NUCLEOTIDE SEQUENCE [LARGE SCALE GENOMIC DNA]</scope>
    <source>
        <strain evidence="2 3">ATCC 34164</strain>
    </source>
</reference>
<protein>
    <submittedName>
        <fullName evidence="2">Uncharacterized protein</fullName>
    </submittedName>
</protein>
<organism evidence="2 3">
    <name type="scientific">Cordyceps militaris</name>
    <name type="common">Caterpillar fungus</name>
    <name type="synonym">Clavaria militaris</name>
    <dbReference type="NCBI Taxonomy" id="73501"/>
    <lineage>
        <taxon>Eukaryota</taxon>
        <taxon>Fungi</taxon>
        <taxon>Dikarya</taxon>
        <taxon>Ascomycota</taxon>
        <taxon>Pezizomycotina</taxon>
        <taxon>Sordariomycetes</taxon>
        <taxon>Hypocreomycetidae</taxon>
        <taxon>Hypocreales</taxon>
        <taxon>Cordycipitaceae</taxon>
        <taxon>Cordyceps</taxon>
    </lineage>
</organism>
<keyword evidence="1" id="KW-0175">Coiled coil</keyword>
<gene>
    <name evidence="2" type="ORF">A9K55_003256</name>
</gene>
<name>A0A2H4S7S3_CORMI</name>
<evidence type="ECO:0000313" key="3">
    <source>
        <dbReference type="Proteomes" id="UP000323067"/>
    </source>
</evidence>
<proteinExistence type="predicted"/>
<evidence type="ECO:0000256" key="1">
    <source>
        <dbReference type="SAM" id="Coils"/>
    </source>
</evidence>
<sequence length="231" mass="25696">MAAEHFRIVKDRIIDHFYSAGHTSVDGKETDTDHPLHDLFAETYRLAEKILCFDNLYCQNLEDITRCRREICRRLDDAEEVYATKGTTAAPKDLEVRLKESLPDHAILLAMRFATINKSENVDIINRLARMNALHLWQVPWIQVTGAGIAVVDVGSDTKGISTEKAGSSIGNALAVGLTEVQHQIKDAKNAKEDLEKQLEIVERVEAAALQASDAIMKAQKTLATIQSLNC</sequence>
<dbReference type="AlphaFoldDB" id="A0A2H4S7S3"/>
<dbReference type="VEuPathDB" id="FungiDB:A9K55_003256"/>
<accession>A0A2H4S7S3</accession>
<dbReference type="OrthoDB" id="10465234at2759"/>
<feature type="coiled-coil region" evidence="1">
    <location>
        <begin position="178"/>
        <end position="212"/>
    </location>
</feature>
<evidence type="ECO:0000313" key="2">
    <source>
        <dbReference type="EMBL" id="ATY59158.1"/>
    </source>
</evidence>